<dbReference type="InterPro" id="IPR001138">
    <property type="entry name" value="Zn2Cys6_DnaBD"/>
</dbReference>
<dbReference type="SUPFAM" id="SSF57701">
    <property type="entry name" value="Zn2/Cys6 DNA-binding domain"/>
    <property type="match status" value="1"/>
</dbReference>
<evidence type="ECO:0000256" key="1">
    <source>
        <dbReference type="ARBA" id="ARBA00023242"/>
    </source>
</evidence>
<accession>A0A6A5XYB2</accession>
<evidence type="ECO:0000259" key="2">
    <source>
        <dbReference type="PROSITE" id="PS50048"/>
    </source>
</evidence>
<proteinExistence type="predicted"/>
<keyword evidence="1" id="KW-0539">Nucleus</keyword>
<dbReference type="OrthoDB" id="194358at2759"/>
<organism evidence="3 4">
    <name type="scientific">Aaosphaeria arxii CBS 175.79</name>
    <dbReference type="NCBI Taxonomy" id="1450172"/>
    <lineage>
        <taxon>Eukaryota</taxon>
        <taxon>Fungi</taxon>
        <taxon>Dikarya</taxon>
        <taxon>Ascomycota</taxon>
        <taxon>Pezizomycotina</taxon>
        <taxon>Dothideomycetes</taxon>
        <taxon>Pleosporomycetidae</taxon>
        <taxon>Pleosporales</taxon>
        <taxon>Pleosporales incertae sedis</taxon>
        <taxon>Aaosphaeria</taxon>
    </lineage>
</organism>
<evidence type="ECO:0000313" key="3">
    <source>
        <dbReference type="EMBL" id="KAF2017946.1"/>
    </source>
</evidence>
<dbReference type="AlphaFoldDB" id="A0A6A5XYB2"/>
<dbReference type="InterPro" id="IPR021858">
    <property type="entry name" value="Fun_TF"/>
</dbReference>
<reference evidence="3" key="1">
    <citation type="journal article" date="2020" name="Stud. Mycol.">
        <title>101 Dothideomycetes genomes: a test case for predicting lifestyles and emergence of pathogens.</title>
        <authorList>
            <person name="Haridas S."/>
            <person name="Albert R."/>
            <person name="Binder M."/>
            <person name="Bloem J."/>
            <person name="Labutti K."/>
            <person name="Salamov A."/>
            <person name="Andreopoulos B."/>
            <person name="Baker S."/>
            <person name="Barry K."/>
            <person name="Bills G."/>
            <person name="Bluhm B."/>
            <person name="Cannon C."/>
            <person name="Castanera R."/>
            <person name="Culley D."/>
            <person name="Daum C."/>
            <person name="Ezra D."/>
            <person name="Gonzalez J."/>
            <person name="Henrissat B."/>
            <person name="Kuo A."/>
            <person name="Liang C."/>
            <person name="Lipzen A."/>
            <person name="Lutzoni F."/>
            <person name="Magnuson J."/>
            <person name="Mondo S."/>
            <person name="Nolan M."/>
            <person name="Ohm R."/>
            <person name="Pangilinan J."/>
            <person name="Park H.-J."/>
            <person name="Ramirez L."/>
            <person name="Alfaro M."/>
            <person name="Sun H."/>
            <person name="Tritt A."/>
            <person name="Yoshinaga Y."/>
            <person name="Zwiers L.-H."/>
            <person name="Turgeon B."/>
            <person name="Goodwin S."/>
            <person name="Spatafora J."/>
            <person name="Crous P."/>
            <person name="Grigoriev I."/>
        </authorList>
    </citation>
    <scope>NUCLEOTIDE SEQUENCE</scope>
    <source>
        <strain evidence="3">CBS 175.79</strain>
    </source>
</reference>
<dbReference type="Proteomes" id="UP000799778">
    <property type="component" value="Unassembled WGS sequence"/>
</dbReference>
<dbReference type="RefSeq" id="XP_033386285.1">
    <property type="nucleotide sequence ID" value="XM_033524364.1"/>
</dbReference>
<dbReference type="GO" id="GO:0008270">
    <property type="term" value="F:zinc ion binding"/>
    <property type="evidence" value="ECO:0007669"/>
    <property type="project" value="InterPro"/>
</dbReference>
<keyword evidence="4" id="KW-1185">Reference proteome</keyword>
<dbReference type="PROSITE" id="PS50048">
    <property type="entry name" value="ZN2_CY6_FUNGAL_2"/>
    <property type="match status" value="1"/>
</dbReference>
<feature type="domain" description="Zn(2)-C6 fungal-type" evidence="2">
    <location>
        <begin position="18"/>
        <end position="47"/>
    </location>
</feature>
<protein>
    <recommendedName>
        <fullName evidence="2">Zn(2)-C6 fungal-type domain-containing protein</fullName>
    </recommendedName>
</protein>
<gene>
    <name evidence="3" type="ORF">BU24DRAFT_368142</name>
</gene>
<dbReference type="PANTHER" id="PTHR38111">
    <property type="entry name" value="ZN(2)-C6 FUNGAL-TYPE DOMAIN-CONTAINING PROTEIN-RELATED"/>
    <property type="match status" value="1"/>
</dbReference>
<evidence type="ECO:0000313" key="4">
    <source>
        <dbReference type="Proteomes" id="UP000799778"/>
    </source>
</evidence>
<dbReference type="CDD" id="cd00067">
    <property type="entry name" value="GAL4"/>
    <property type="match status" value="1"/>
</dbReference>
<dbReference type="EMBL" id="ML978068">
    <property type="protein sequence ID" value="KAF2017946.1"/>
    <property type="molecule type" value="Genomic_DNA"/>
</dbReference>
<sequence>MGSAAVGPHDGRKAKRKRCNTCVKRKIKCHGGVPCEYCRRTNQKCEMPAKPATFKPVFVMDRPESTTAPAEMMDTQAIARPVVSPSSQLISRHPDHNIPYFFMVFLPMNVLVNDRVAISIDLLSLIKTTPGLRDTMFAISIQHRKQQQEQQGLVAKSHQSVKALQFYNNAVKCMQAQIKTNTYLDNVSSLWTTFFLGLFELMRDSTGMNWLSHFLHGTCTILRLQQPHSLLQPGVSTSNHRTFFLATRIFEIARSLIYSSPTFLWEPEWTAVVAELWRGENALQWHPKEALFDILPSFSELSIRAHRFSTTAVQPMTEKQRVSVRSLAEEGLALQEKLQLWWAETDAWKTSTHHQNDISSDRELLLGYAYYHAIKIYLSGTYDYHVPWTSPGAPPAPILSRAEIDWHVCEILRLSQSLIAHGIAGIFLFFPLRVAGARATEITLRREILNAFHITSERGFIVADALVQDLSGLWSERDASR</sequence>
<name>A0A6A5XYB2_9PLEO</name>
<dbReference type="GeneID" id="54281761"/>
<dbReference type="InterPro" id="IPR053178">
    <property type="entry name" value="Osmoadaptation_assoc"/>
</dbReference>
<dbReference type="Pfam" id="PF11951">
    <property type="entry name" value="Fungal_trans_2"/>
    <property type="match status" value="1"/>
</dbReference>
<dbReference type="GO" id="GO:0000981">
    <property type="term" value="F:DNA-binding transcription factor activity, RNA polymerase II-specific"/>
    <property type="evidence" value="ECO:0007669"/>
    <property type="project" value="InterPro"/>
</dbReference>
<dbReference type="InterPro" id="IPR036864">
    <property type="entry name" value="Zn2-C6_fun-type_DNA-bd_sf"/>
</dbReference>
<dbReference type="PANTHER" id="PTHR38111:SF2">
    <property type="entry name" value="FINGER DOMAIN PROTEIN, PUTATIVE (AFU_ORTHOLOGUE AFUA_1G01560)-RELATED"/>
    <property type="match status" value="1"/>
</dbReference>
<dbReference type="Gene3D" id="4.10.240.10">
    <property type="entry name" value="Zn(2)-C6 fungal-type DNA-binding domain"/>
    <property type="match status" value="1"/>
</dbReference>